<evidence type="ECO:0000259" key="1">
    <source>
        <dbReference type="Pfam" id="PF01609"/>
    </source>
</evidence>
<dbReference type="Proteomes" id="UP000249794">
    <property type="component" value="Unassembled WGS sequence"/>
</dbReference>
<sequence length="340" mass="39879">MRELSKPSTAQCNRTLYTLFLLSEPKYVSCVRLSETLADLSHDSVNRFLLRERYTPKDLFDEVKGELNLESGTLSVDDSVEDKPYRDPSKSALVDYFYSGKHKRPVKGKNLITLYYSDPSGHSYPVNFRLYNKAERKTKNDYFRERVLEVQSWGLKPSWVTGDSWYSSLENLKFIRDEKVGFLFGVANNRLVSVERGTSVQIVTLEITADGLMVYLKAFGWVKVFCAPFKNEPRYYILYRPDLEALKQLPRETFKQVHSEHWQIECFHRVIKQVCNIERFYVRDEQAIRNHVFCALRAFCKLQMMCIKGIINNCYEISRQLFVPVIRQFILENVEETAFA</sequence>
<comment type="caution">
    <text evidence="2">The sequence shown here is derived from an EMBL/GenBank/DDBJ whole genome shotgun (WGS) entry which is preliminary data.</text>
</comment>
<feature type="domain" description="Transposase IS4-like" evidence="1">
    <location>
        <begin position="125"/>
        <end position="296"/>
    </location>
</feature>
<proteinExistence type="predicted"/>
<protein>
    <submittedName>
        <fullName evidence="2">IS701 family transposase</fullName>
    </submittedName>
</protein>
<dbReference type="AlphaFoldDB" id="A0A2W4YAY1"/>
<dbReference type="InterPro" id="IPR002559">
    <property type="entry name" value="Transposase_11"/>
</dbReference>
<accession>A0A2W4YAY1</accession>
<dbReference type="Pfam" id="PF01609">
    <property type="entry name" value="DDE_Tnp_1"/>
    <property type="match status" value="1"/>
</dbReference>
<reference evidence="3" key="1">
    <citation type="submission" date="2018-04" db="EMBL/GenBank/DDBJ databases">
        <authorList>
            <person name="Cornet L."/>
        </authorList>
    </citation>
    <scope>NUCLEOTIDE SEQUENCE [LARGE SCALE GENOMIC DNA]</scope>
</reference>
<reference evidence="2 3" key="2">
    <citation type="submission" date="2018-06" db="EMBL/GenBank/DDBJ databases">
        <title>Metagenomic assembly of (sub)arctic Cyanobacteria and their associated microbiome from non-axenic cultures.</title>
        <authorList>
            <person name="Baurain D."/>
        </authorList>
    </citation>
    <scope>NUCLEOTIDE SEQUENCE [LARGE SCALE GENOMIC DNA]</scope>
    <source>
        <strain evidence="2">ULC027bin1</strain>
    </source>
</reference>
<gene>
    <name evidence="2" type="ORF">DCF15_22240</name>
</gene>
<dbReference type="EMBL" id="QBMP01000390">
    <property type="protein sequence ID" value="PZO44035.1"/>
    <property type="molecule type" value="Genomic_DNA"/>
</dbReference>
<dbReference type="InterPro" id="IPR012337">
    <property type="entry name" value="RNaseH-like_sf"/>
</dbReference>
<organism evidence="2 3">
    <name type="scientific">Phormidesmis priestleyi</name>
    <dbReference type="NCBI Taxonomy" id="268141"/>
    <lineage>
        <taxon>Bacteria</taxon>
        <taxon>Bacillati</taxon>
        <taxon>Cyanobacteriota</taxon>
        <taxon>Cyanophyceae</taxon>
        <taxon>Leptolyngbyales</taxon>
        <taxon>Leptolyngbyaceae</taxon>
        <taxon>Phormidesmis</taxon>
    </lineage>
</organism>
<evidence type="ECO:0000313" key="3">
    <source>
        <dbReference type="Proteomes" id="UP000249794"/>
    </source>
</evidence>
<evidence type="ECO:0000313" key="2">
    <source>
        <dbReference type="EMBL" id="PZO44035.1"/>
    </source>
</evidence>
<dbReference type="GO" id="GO:0003677">
    <property type="term" value="F:DNA binding"/>
    <property type="evidence" value="ECO:0007669"/>
    <property type="project" value="InterPro"/>
</dbReference>
<name>A0A2W4YAY1_9CYAN</name>
<dbReference type="STRING" id="1850361.GCA_001650195_05290"/>
<dbReference type="GO" id="GO:0006313">
    <property type="term" value="P:DNA transposition"/>
    <property type="evidence" value="ECO:0007669"/>
    <property type="project" value="InterPro"/>
</dbReference>
<dbReference type="GO" id="GO:0004803">
    <property type="term" value="F:transposase activity"/>
    <property type="evidence" value="ECO:0007669"/>
    <property type="project" value="InterPro"/>
</dbReference>
<dbReference type="SUPFAM" id="SSF53098">
    <property type="entry name" value="Ribonuclease H-like"/>
    <property type="match status" value="1"/>
</dbReference>